<protein>
    <recommendedName>
        <fullName evidence="3">Transposase</fullName>
    </recommendedName>
</protein>
<dbReference type="AlphaFoldDB" id="A0A1S2VEU4"/>
<gene>
    <name evidence="1" type="ORF">BLX24_20010</name>
</gene>
<accession>A0A1S2VEU4</accession>
<keyword evidence="2" id="KW-1185">Reference proteome</keyword>
<dbReference type="Proteomes" id="UP000181790">
    <property type="component" value="Unassembled WGS sequence"/>
</dbReference>
<dbReference type="EMBL" id="MORL01000013">
    <property type="protein sequence ID" value="OIN57271.1"/>
    <property type="molecule type" value="Genomic_DNA"/>
</dbReference>
<sequence length="70" mass="8326">MHPPDDDLFPESPTLRKLYDYAKARRDERQALAMREKHMRMQLQQEIDDLTGIMNLLVLAFRKAMPENKP</sequence>
<evidence type="ECO:0000313" key="1">
    <source>
        <dbReference type="EMBL" id="OIN57271.1"/>
    </source>
</evidence>
<dbReference type="RefSeq" id="WP_071504983.1">
    <property type="nucleotide sequence ID" value="NZ_MORL01000013.1"/>
</dbReference>
<evidence type="ECO:0000313" key="2">
    <source>
        <dbReference type="Proteomes" id="UP000181790"/>
    </source>
</evidence>
<organism evidence="1 2">
    <name type="scientific">Arsenicibacter rosenii</name>
    <dbReference type="NCBI Taxonomy" id="1750698"/>
    <lineage>
        <taxon>Bacteria</taxon>
        <taxon>Pseudomonadati</taxon>
        <taxon>Bacteroidota</taxon>
        <taxon>Cytophagia</taxon>
        <taxon>Cytophagales</taxon>
        <taxon>Spirosomataceae</taxon>
        <taxon>Arsenicibacter</taxon>
    </lineage>
</organism>
<proteinExistence type="predicted"/>
<comment type="caution">
    <text evidence="1">The sequence shown here is derived from an EMBL/GenBank/DDBJ whole genome shotgun (WGS) entry which is preliminary data.</text>
</comment>
<dbReference type="OrthoDB" id="9960409at2"/>
<evidence type="ECO:0008006" key="3">
    <source>
        <dbReference type="Google" id="ProtNLM"/>
    </source>
</evidence>
<name>A0A1S2VEU4_9BACT</name>
<reference evidence="1 2" key="1">
    <citation type="submission" date="2016-10" db="EMBL/GenBank/DDBJ databases">
        <title>Arsenicibacter rosenii gen. nov., sp. nov., an efficient arsenic-methylating bacterium isolated from an arsenic-contaminated paddy soil.</title>
        <authorList>
            <person name="Huang K."/>
        </authorList>
    </citation>
    <scope>NUCLEOTIDE SEQUENCE [LARGE SCALE GENOMIC DNA]</scope>
    <source>
        <strain evidence="1 2">SM-1</strain>
    </source>
</reference>